<dbReference type="EMBL" id="FOMN01000013">
    <property type="protein sequence ID" value="SFD62120.1"/>
    <property type="molecule type" value="Genomic_DNA"/>
</dbReference>
<protein>
    <submittedName>
        <fullName evidence="2">Fimbrial isopeptide formation D2 domain-containing protein</fullName>
    </submittedName>
</protein>
<evidence type="ECO:0000256" key="1">
    <source>
        <dbReference type="SAM" id="MobiDB-lite"/>
    </source>
</evidence>
<dbReference type="NCBIfam" id="TIGR04226">
    <property type="entry name" value="RrgB_K2N_iso_D2"/>
    <property type="match status" value="2"/>
</dbReference>
<accession>A0A1I1U2Q5</accession>
<dbReference type="Gene3D" id="2.60.40.740">
    <property type="match status" value="2"/>
</dbReference>
<dbReference type="RefSeq" id="WP_159428304.1">
    <property type="nucleotide sequence ID" value="NZ_CBCRVU010000006.1"/>
</dbReference>
<evidence type="ECO:0000313" key="2">
    <source>
        <dbReference type="EMBL" id="SFD62120.1"/>
    </source>
</evidence>
<proteinExistence type="predicted"/>
<dbReference type="AlphaFoldDB" id="A0A1I1U2Q5"/>
<dbReference type="InterPro" id="IPR026466">
    <property type="entry name" value="Fim_isopep_form_D2_dom"/>
</dbReference>
<dbReference type="STRING" id="1505723.SAMN04487792_1619"/>
<name>A0A1I1U2Q5_9LACO</name>
<evidence type="ECO:0000313" key="3">
    <source>
        <dbReference type="Proteomes" id="UP000199599"/>
    </source>
</evidence>
<reference evidence="3" key="1">
    <citation type="submission" date="2016-10" db="EMBL/GenBank/DDBJ databases">
        <authorList>
            <person name="Varghese N."/>
            <person name="Submissions S."/>
        </authorList>
    </citation>
    <scope>NUCLEOTIDE SEQUENCE [LARGE SCALE GENOMIC DNA]</scope>
    <source>
        <strain evidence="3">R-53102</strain>
    </source>
</reference>
<feature type="region of interest" description="Disordered" evidence="1">
    <location>
        <begin position="365"/>
        <end position="394"/>
    </location>
</feature>
<organism evidence="2 3">
    <name type="scientific">Lactobacillus bombicola</name>
    <dbReference type="NCBI Taxonomy" id="1505723"/>
    <lineage>
        <taxon>Bacteria</taxon>
        <taxon>Bacillati</taxon>
        <taxon>Bacillota</taxon>
        <taxon>Bacilli</taxon>
        <taxon>Lactobacillales</taxon>
        <taxon>Lactobacillaceae</taxon>
        <taxon>Lactobacillus</taxon>
    </lineage>
</organism>
<sequence length="700" mass="78023">MNLINLEKRYSLSESMGVLLAIGALAGGLAFSNNSVKADNAQMTNLPKGTNSQSNKIPGEYSFSAKVLPGITKVKPFGGTNSDWATSASHTEDKTKHWFAFQLSDETSNNDDLKGKVGVYYSNVGTYAGHTVDIKITMLDWKVQNYRWVDTNGNGKEDSKVAVNTAYAAFGKDDFEIFTPGMGAVKYRLDYLDHDTHKPVKISAAWSFKDIDGNQWVGIDPSTMSNVDQIYYGDPKTGDTWLSNKKISGVDYIYSDANQHNTPIMNDGHNAGTVTSDQLKGAFTASYSNASSFIINWVFGQNTGKEAIEDQNTLLGLPRIWSMVGKYDPDADTKYPVENISSSIDATFFNHAFLQYSSTAILPDKPKQPRKYVSDADEGTNTPSEIGTDKSVDHNLLKDRYEPDHYQIVHDVPDVLDRFKYDQYIITDNIDPDLDISNIHVYNRANQDVTYMFTVTVDANNKLSVIAKDSSLKQDDFYREQYKITFDGKVKSGVTLADHQDSKHKDQAVIYNEAKVTTSNGSSNSNKTTTNIPFTKKSQMKAVSTDGKGNGKELAVDFDQDFPYTVDVIAQDDENLKSLEIKDKLEPVLNLKNVHIYDLDDNKKDVTDQGKLTTDGNVVDWTAIDATKWHGKHLQMVIIANVKNVAELMKYVDKDSGKIKIPNKAEFIVNDKSDFTNNVDVLPNPLKPSAQKWIELPDLK</sequence>
<dbReference type="Proteomes" id="UP000199599">
    <property type="component" value="Unassembled WGS sequence"/>
</dbReference>
<gene>
    <name evidence="2" type="ORF">SAMN04487792_1619</name>
</gene>